<feature type="compositionally biased region" description="Polar residues" evidence="1">
    <location>
        <begin position="1581"/>
        <end position="1595"/>
    </location>
</feature>
<feature type="compositionally biased region" description="Low complexity" evidence="1">
    <location>
        <begin position="821"/>
        <end position="832"/>
    </location>
</feature>
<feature type="compositionally biased region" description="Basic residues" evidence="1">
    <location>
        <begin position="31"/>
        <end position="44"/>
    </location>
</feature>
<feature type="compositionally biased region" description="Low complexity" evidence="1">
    <location>
        <begin position="1126"/>
        <end position="1139"/>
    </location>
</feature>
<feature type="compositionally biased region" description="Low complexity" evidence="1">
    <location>
        <begin position="386"/>
        <end position="401"/>
    </location>
</feature>
<feature type="region of interest" description="Disordered" evidence="1">
    <location>
        <begin position="1438"/>
        <end position="1606"/>
    </location>
</feature>
<feature type="region of interest" description="Disordered" evidence="1">
    <location>
        <begin position="601"/>
        <end position="635"/>
    </location>
</feature>
<feature type="region of interest" description="Disordered" evidence="1">
    <location>
        <begin position="480"/>
        <end position="558"/>
    </location>
</feature>
<feature type="region of interest" description="Disordered" evidence="1">
    <location>
        <begin position="1124"/>
        <end position="1148"/>
    </location>
</feature>
<feature type="compositionally biased region" description="Low complexity" evidence="1">
    <location>
        <begin position="839"/>
        <end position="857"/>
    </location>
</feature>
<evidence type="ECO:0000256" key="1">
    <source>
        <dbReference type="SAM" id="MobiDB-lite"/>
    </source>
</evidence>
<feature type="region of interest" description="Disordered" evidence="1">
    <location>
        <begin position="815"/>
        <end position="874"/>
    </location>
</feature>
<dbReference type="Proteomes" id="UP000419144">
    <property type="component" value="Unassembled WGS sequence"/>
</dbReference>
<feature type="compositionally biased region" description="Basic and acidic residues" evidence="1">
    <location>
        <begin position="1837"/>
        <end position="1846"/>
    </location>
</feature>
<feature type="region of interest" description="Disordered" evidence="1">
    <location>
        <begin position="1786"/>
        <end position="1847"/>
    </location>
</feature>
<sequence>MKDEVRKRRATPPSNQRRHGSAVCSTSKPPFPKRTRSRTSKQKKGSTSTADRSKLQRTHGSRTHSHSRSAPSTGRKRVAQPKSIRKARGASAAANVAPDGMATVDASSVWKRWISHCRRTPSASQSVSSRNGTTSSPPRPISAGDPASSSCSAENRRSEEPFPGSTHASSGPLPAASSTAASFIDGDAAQLCLTPITASPTTVPVHTTFATLHFGGAGSGNLDVDGPPSSYLSNQASTNAQAAMWAHSPLPVIQQRGGEMRRRPSCAPESSAGALWSLDAPGVVSDADNAQPSPALRASSTNFPLVNTRYTQLPAALQTPLHPLAAAASMSVLDVPSVKPVCIARESLPSPPPMHQRLQSTLALEDTQHGDCTLKSSLTPADPLLSLGSTSPSFMSSSRSPSKGKRSSSKERSDVGHGVVIFPFAQIKQDDGAAMMTPQREQQEIEENGSPPYSRQCFRQCDHFISKSMGSLSTASSAMSIVGEIPPPPPPPPAQLSIGGGEKTVGRTPPPPPPRVRVPMSQLHQLDGSRSQVRPPSGTHGRDYAGNSSAGSSVASSSLWDKTGSMTPFLLSPVTRPFRGRNSSLLVPPVAVPVTGEGAPIVSDANGTPSYPNAPHGRVMSHAHPSHHPSSATSPHGALVNVQSIASADDVGEEEGTVELRQAGPPPYGLPAGLPASTLVSSRTAALSSVKNDPLNANVDKLSDDELIADKDTADAIGMPVQSPEQSTSPPSRPSVVVTITQGVGKSDSDQDHNLTPSSGGASGKRRAEMVPTIVQESLLVSSEISTHARLSKEQTFSTRQQELAQSFRNRIQMGVRAPRRQQSAQRSASFSRQRRRSSGGSTTNSDTNRSSSADRSGGTRRRENSFRRTKPPSIQKPVTALSFMVVAVTAVACVKLLTGSRALRARRHFEEVIAPFAAYRIQCRWRRHQQLRRVRQKMAAQLLVQWMRFKLQRLRRAKDASARLLQRVFRGEAVRSLHRYICEQVKRNHALDFIRRYVQRWEAQNLYRRLQMQRDERAILVSKCVQGSMQLFRAEQVEWNAIVQDGAHILQSRPCVSTQDWVEGVAALTGVVLDPRASNRICSPDTSSVVTPSAGSTSTAQLRECLASFAQLEYQLFRSRDVKKGTTTTSTEGSAPSSAVPPPQPLQSTSALEMRTTKLRQEECAGDSVAPHDNGHPYTEASTANNGASDLPTSSGLLATEDDLVAAYVQLLCRTEAAERVALEHRLLHEHEEFLCEPLLRSKSILYATTMQVPPLFSDLLLGMPSEVLLHQAARLFKMEREARCEIIQLYESIPLACLRRPMLNPSAKARHSELVRLLNIVDDPWSDAERSERRFYYETAAHKHIATCASTTSKLDSSISLSYAQKPSSIPLGADDADNALLSRLTSPSHESTHTNCSYALPTSMATPLQSLPCPIPYGTPSRPRVCMNVTASLPSHTAPLLPPPNNSTDSLRPEGGGVAETDKDNRHTNSILTSLHRPKSEVQSSTAIPSPRRRPRGPPLPLLRRLLQNPGRARSGTSRPPLQRVPVVRTHAPHDREEAGGLRSPLLSTYPSTTHFPLVSIRKPSIEQEGRDAEVGSAGSSENPANEVSQNPDAGVGPQLPSPSIAEQLRFTTTAHATSAASVVTASHLPNPRGFRARGSVTISSPCRGNATEGIALFAPENAAPLNNADLMDRVPTALPVDSSDMGCTPLTTGVLSMPTVRCAIAASPEHLASSSVLQEVSLCQRQRNCTPIPARGGRDTSDDATLLSASVASALPTFTSATSATSAARVSTLLADFGVSSGDFTPSPARSSSASAVAERGADGESRIPLAPQRLRPPTPPPRQCHNAQPAAHMDEAPERSAAHRLPTAGAADLAGYSVLHQYPTSAASLIHSHAHQPHYWTASHSNGRKTNPIHVNGNGTSSGDASRAMTPTAKTLLSPAAPVAAAVAAAPQPPTVSESNGVYEK</sequence>
<feature type="compositionally biased region" description="Basic residues" evidence="1">
    <location>
        <begin position="55"/>
        <end position="67"/>
    </location>
</feature>
<feature type="region of interest" description="Disordered" evidence="1">
    <location>
        <begin position="430"/>
        <end position="454"/>
    </location>
</feature>
<gene>
    <name evidence="2" type="ORF">LtaPh_1809600</name>
</gene>
<feature type="compositionally biased region" description="Polar residues" evidence="1">
    <location>
        <begin position="1181"/>
        <end position="1190"/>
    </location>
</feature>
<dbReference type="VEuPathDB" id="TriTrypDB:LtaPh_1809600"/>
<reference evidence="2" key="1">
    <citation type="submission" date="2019-11" db="EMBL/GenBank/DDBJ databases">
        <title>Leishmania tarentolae CDS.</title>
        <authorList>
            <person name="Goto Y."/>
            <person name="Yamagishi J."/>
        </authorList>
    </citation>
    <scope>NUCLEOTIDE SEQUENCE [LARGE SCALE GENOMIC DNA]</scope>
    <source>
        <strain evidence="2">Parrot Tar II</strain>
    </source>
</reference>
<feature type="region of interest" description="Disordered" evidence="1">
    <location>
        <begin position="373"/>
        <end position="415"/>
    </location>
</feature>
<feature type="region of interest" description="Disordered" evidence="1">
    <location>
        <begin position="1"/>
        <end position="102"/>
    </location>
</feature>
<dbReference type="EMBL" id="BLBS01000023">
    <property type="protein sequence ID" value="GET87808.1"/>
    <property type="molecule type" value="Genomic_DNA"/>
</dbReference>
<evidence type="ECO:0000313" key="2">
    <source>
        <dbReference type="EMBL" id="GET87808.1"/>
    </source>
</evidence>
<feature type="compositionally biased region" description="Basic and acidic residues" evidence="1">
    <location>
        <begin position="1567"/>
        <end position="1577"/>
    </location>
</feature>
<comment type="caution">
    <text evidence="2">The sequence shown here is derived from an EMBL/GenBank/DDBJ whole genome shotgun (WGS) entry which is preliminary data.</text>
</comment>
<feature type="region of interest" description="Disordered" evidence="1">
    <location>
        <begin position="118"/>
        <end position="176"/>
    </location>
</feature>
<feature type="compositionally biased region" description="Polar residues" evidence="1">
    <location>
        <begin position="121"/>
        <end position="136"/>
    </location>
</feature>
<accession>A0A640KEU2</accession>
<evidence type="ECO:0000313" key="3">
    <source>
        <dbReference type="Proteomes" id="UP000419144"/>
    </source>
</evidence>
<dbReference type="OrthoDB" id="266146at2759"/>
<feature type="compositionally biased region" description="Polar residues" evidence="1">
    <location>
        <begin position="1549"/>
        <end position="1558"/>
    </location>
</feature>
<keyword evidence="3" id="KW-1185">Reference proteome</keyword>
<feature type="region of interest" description="Disordered" evidence="1">
    <location>
        <begin position="744"/>
        <end position="768"/>
    </location>
</feature>
<feature type="compositionally biased region" description="Low complexity" evidence="1">
    <location>
        <begin position="545"/>
        <end position="558"/>
    </location>
</feature>
<protein>
    <submittedName>
        <fullName evidence="2">Uncharacterized protein</fullName>
    </submittedName>
</protein>
<feature type="compositionally biased region" description="Low complexity" evidence="1">
    <location>
        <begin position="1790"/>
        <end position="1803"/>
    </location>
</feature>
<name>A0A640KEU2_LEITA</name>
<feature type="compositionally biased region" description="Polar residues" evidence="1">
    <location>
        <begin position="522"/>
        <end position="534"/>
    </location>
</feature>
<proteinExistence type="predicted"/>
<organism evidence="2 3">
    <name type="scientific">Leishmania tarentolae</name>
    <name type="common">Sauroleishmania tarentolae</name>
    <dbReference type="NCBI Taxonomy" id="5689"/>
    <lineage>
        <taxon>Eukaryota</taxon>
        <taxon>Discoba</taxon>
        <taxon>Euglenozoa</taxon>
        <taxon>Kinetoplastea</taxon>
        <taxon>Metakinetoplastina</taxon>
        <taxon>Trypanosomatida</taxon>
        <taxon>Trypanosomatidae</taxon>
        <taxon>Leishmaniinae</taxon>
        <taxon>Leishmania</taxon>
        <taxon>lizard Leishmania</taxon>
    </lineage>
</organism>
<feature type="compositionally biased region" description="Pro residues" evidence="1">
    <location>
        <begin position="485"/>
        <end position="494"/>
    </location>
</feature>
<feature type="region of interest" description="Disordered" evidence="1">
    <location>
        <begin position="1168"/>
        <end position="1190"/>
    </location>
</feature>
<feature type="compositionally biased region" description="Basic residues" evidence="1">
    <location>
        <begin position="74"/>
        <end position="88"/>
    </location>
</feature>